<dbReference type="InterPro" id="IPR011009">
    <property type="entry name" value="Kinase-like_dom_sf"/>
</dbReference>
<dbReference type="PROSITE" id="PS00108">
    <property type="entry name" value="PROTEIN_KINASE_ST"/>
    <property type="match status" value="1"/>
</dbReference>
<keyword evidence="4 7" id="KW-0418">Kinase</keyword>
<dbReference type="VEuPathDB" id="PiroplasmaDB:BEWA_025590"/>
<dbReference type="InterPro" id="IPR000719">
    <property type="entry name" value="Prot_kinase_dom"/>
</dbReference>
<keyword evidence="2 7" id="KW-0808">Transferase</keyword>
<dbReference type="GeneID" id="15807295"/>
<dbReference type="AlphaFoldDB" id="L0AVY3"/>
<evidence type="ECO:0000259" key="6">
    <source>
        <dbReference type="PROSITE" id="PS50011"/>
    </source>
</evidence>
<dbReference type="Gene3D" id="3.30.200.20">
    <property type="entry name" value="Phosphorylase Kinase, domain 1"/>
    <property type="match status" value="1"/>
</dbReference>
<feature type="domain" description="Protein kinase" evidence="6">
    <location>
        <begin position="33"/>
        <end position="404"/>
    </location>
</feature>
<dbReference type="GO" id="GO:0004691">
    <property type="term" value="F:cAMP-dependent protein kinase activity"/>
    <property type="evidence" value="ECO:0007669"/>
    <property type="project" value="UniProtKB-EC"/>
</dbReference>
<evidence type="ECO:0000256" key="5">
    <source>
        <dbReference type="ARBA" id="ARBA00022840"/>
    </source>
</evidence>
<gene>
    <name evidence="7" type="ORF">BEWA_025590</name>
</gene>
<proteinExistence type="predicted"/>
<dbReference type="GO" id="GO:0005952">
    <property type="term" value="C:cAMP-dependent protein kinase complex"/>
    <property type="evidence" value="ECO:0007669"/>
    <property type="project" value="TreeGrafter"/>
</dbReference>
<keyword evidence="5" id="KW-0067">ATP-binding</keyword>
<evidence type="ECO:0000256" key="2">
    <source>
        <dbReference type="ARBA" id="ARBA00022679"/>
    </source>
</evidence>
<evidence type="ECO:0000313" key="7">
    <source>
        <dbReference type="EMBL" id="AFZ79710.1"/>
    </source>
</evidence>
<dbReference type="PANTHER" id="PTHR24353:SF37">
    <property type="entry name" value="CAMP-DEPENDENT PROTEIN KINASE CATALYTIC SUBUNIT PRKX"/>
    <property type="match status" value="1"/>
</dbReference>
<evidence type="ECO:0000256" key="3">
    <source>
        <dbReference type="ARBA" id="ARBA00022741"/>
    </source>
</evidence>
<dbReference type="PANTHER" id="PTHR24353">
    <property type="entry name" value="CYCLIC NUCLEOTIDE-DEPENDENT PROTEIN KINASE"/>
    <property type="match status" value="1"/>
</dbReference>
<dbReference type="GO" id="GO:0005524">
    <property type="term" value="F:ATP binding"/>
    <property type="evidence" value="ECO:0007669"/>
    <property type="project" value="UniProtKB-KW"/>
</dbReference>
<protein>
    <submittedName>
        <fullName evidence="7">Protein kinase domain containing protein</fullName>
        <ecNumber evidence="7">2.7.11.11</ecNumber>
    </submittedName>
</protein>
<keyword evidence="1" id="KW-0723">Serine/threonine-protein kinase</keyword>
<dbReference type="PROSITE" id="PS50011">
    <property type="entry name" value="PROTEIN_KINASE_DOM"/>
    <property type="match status" value="1"/>
</dbReference>
<dbReference type="Gene3D" id="1.10.510.10">
    <property type="entry name" value="Transferase(Phosphotransferase) domain 1"/>
    <property type="match status" value="1"/>
</dbReference>
<dbReference type="SMART" id="SM00220">
    <property type="entry name" value="S_TKc"/>
    <property type="match status" value="1"/>
</dbReference>
<dbReference type="InterPro" id="IPR008271">
    <property type="entry name" value="Ser/Thr_kinase_AS"/>
</dbReference>
<sequence length="455" mass="51857">MWIKTKGKIAIKFFRNIFGRGKNSPRELELSNFILGPTVGTGSYATVCLAALRGDTFAQTDDGNSASSLLCGSSSSDLFSTNGVGMGDVKNGKDEHYAKLSHIVDHHDGRRYGYRNGLHGESIGDSEWQSARNSSASDIMNLSPSCNESYTSPLQGYTNLNQEDNTSQSNDFSPALFTCALKILHKRKIVNDRQTKHLLNEKRILESINHPFIVHYLGSFQDPINVYLILEYVPGGELFTYLRRSTLDLYTTQFYASEILSALDFLHSRSIVYRDLKPENILLDAQGHIRLVDFGFAKRIRNKTFTICGTHEYLAPEIFLRKGHDKSVDLWSLGVLIYEMLVGEAPFYDKDPQRTYRKALENKIYFPPYISESARSIVEALLRVDPTLRLGSRGMAEVWSHAFFRSTKFFGQSAPIKPVINGIWDTGNFLEYPEVWRRYHERVTKVEQERFFSEF</sequence>
<evidence type="ECO:0000256" key="4">
    <source>
        <dbReference type="ARBA" id="ARBA00022777"/>
    </source>
</evidence>
<dbReference type="RefSeq" id="XP_004829376.1">
    <property type="nucleotide sequence ID" value="XM_004829319.1"/>
</dbReference>
<dbReference type="STRING" id="1537102.L0AVY3"/>
<organism evidence="7 8">
    <name type="scientific">Theileria equi strain WA</name>
    <dbReference type="NCBI Taxonomy" id="1537102"/>
    <lineage>
        <taxon>Eukaryota</taxon>
        <taxon>Sar</taxon>
        <taxon>Alveolata</taxon>
        <taxon>Apicomplexa</taxon>
        <taxon>Aconoidasida</taxon>
        <taxon>Piroplasmida</taxon>
        <taxon>Theileriidae</taxon>
        <taxon>Theileria</taxon>
    </lineage>
</organism>
<dbReference type="EMBL" id="CP001669">
    <property type="protein sequence ID" value="AFZ79710.1"/>
    <property type="molecule type" value="Genomic_DNA"/>
</dbReference>
<dbReference type="FunFam" id="1.10.510.10:FF:000210">
    <property type="entry name" value="Non-specific serine/threonine protein kinase"/>
    <property type="match status" value="1"/>
</dbReference>
<dbReference type="SUPFAM" id="SSF56112">
    <property type="entry name" value="Protein kinase-like (PK-like)"/>
    <property type="match status" value="1"/>
</dbReference>
<keyword evidence="3" id="KW-0547">Nucleotide-binding</keyword>
<reference evidence="7 8" key="1">
    <citation type="journal article" date="2012" name="BMC Genomics">
        <title>Comparative genomic analysis and phylogenetic position of Theileria equi.</title>
        <authorList>
            <person name="Kappmeyer L.S."/>
            <person name="Thiagarajan M."/>
            <person name="Herndon D.R."/>
            <person name="Ramsay J.D."/>
            <person name="Caler E."/>
            <person name="Djikeng A."/>
            <person name="Gillespie J.J."/>
            <person name="Lau A.O."/>
            <person name="Roalson E.H."/>
            <person name="Silva J.C."/>
            <person name="Silva M.G."/>
            <person name="Suarez C.E."/>
            <person name="Ueti M.W."/>
            <person name="Nene V.M."/>
            <person name="Mealey R.H."/>
            <person name="Knowles D.P."/>
            <person name="Brayton K.A."/>
        </authorList>
    </citation>
    <scope>NUCLEOTIDE SEQUENCE [LARGE SCALE GENOMIC DNA]</scope>
    <source>
        <strain evidence="7 8">WA</strain>
    </source>
</reference>
<evidence type="ECO:0000256" key="1">
    <source>
        <dbReference type="ARBA" id="ARBA00022527"/>
    </source>
</evidence>
<dbReference type="Proteomes" id="UP000031512">
    <property type="component" value="Chromosome 1"/>
</dbReference>
<name>L0AVY3_THEEQ</name>
<dbReference type="Pfam" id="PF00069">
    <property type="entry name" value="Pkinase"/>
    <property type="match status" value="1"/>
</dbReference>
<dbReference type="EC" id="2.7.11.11" evidence="7"/>
<dbReference type="KEGG" id="beq:BEWA_025590"/>
<keyword evidence="8" id="KW-1185">Reference proteome</keyword>
<accession>L0AVY3</accession>
<dbReference type="eggNOG" id="KOG0616">
    <property type="taxonomic scope" value="Eukaryota"/>
</dbReference>
<evidence type="ECO:0000313" key="8">
    <source>
        <dbReference type="Proteomes" id="UP000031512"/>
    </source>
</evidence>
<dbReference type="OrthoDB" id="63267at2759"/>